<comment type="subcellular location">
    <subcellularLocation>
        <location evidence="1 9">Bacterial flagellum basal body</location>
    </subcellularLocation>
    <subcellularLocation>
        <location evidence="2">Cell membrane</location>
        <topology evidence="2">Multi-pass membrane protein</topology>
    </subcellularLocation>
</comment>
<evidence type="ECO:0000256" key="10">
    <source>
        <dbReference type="SAM" id="Phobius"/>
    </source>
</evidence>
<feature type="domain" description="Flagellar M-ring C-terminal" evidence="12">
    <location>
        <begin position="257"/>
        <end position="406"/>
    </location>
</feature>
<evidence type="ECO:0000256" key="7">
    <source>
        <dbReference type="ARBA" id="ARBA00023136"/>
    </source>
</evidence>
<keyword evidence="6 10" id="KW-1133">Transmembrane helix</keyword>
<evidence type="ECO:0000259" key="12">
    <source>
        <dbReference type="Pfam" id="PF08345"/>
    </source>
</evidence>
<evidence type="ECO:0000259" key="11">
    <source>
        <dbReference type="Pfam" id="PF01514"/>
    </source>
</evidence>
<evidence type="ECO:0000313" key="14">
    <source>
        <dbReference type="Proteomes" id="UP001597318"/>
    </source>
</evidence>
<keyword evidence="13" id="KW-0966">Cell projection</keyword>
<dbReference type="InterPro" id="IPR006182">
    <property type="entry name" value="FliF_N_dom"/>
</dbReference>
<evidence type="ECO:0000256" key="5">
    <source>
        <dbReference type="ARBA" id="ARBA00022692"/>
    </source>
</evidence>
<dbReference type="NCBIfam" id="TIGR00206">
    <property type="entry name" value="fliF"/>
    <property type="match status" value="1"/>
</dbReference>
<feature type="transmembrane region" description="Helical" evidence="10">
    <location>
        <begin position="26"/>
        <end position="45"/>
    </location>
</feature>
<feature type="domain" description="Flagellar M-ring N-terminal" evidence="11">
    <location>
        <begin position="46"/>
        <end position="220"/>
    </location>
</feature>
<keyword evidence="7 10" id="KW-0472">Membrane</keyword>
<dbReference type="PIRSF" id="PIRSF004862">
    <property type="entry name" value="FliF"/>
    <property type="match status" value="1"/>
</dbReference>
<accession>A0ABW5BTU6</accession>
<evidence type="ECO:0000256" key="2">
    <source>
        <dbReference type="ARBA" id="ARBA00004651"/>
    </source>
</evidence>
<keyword evidence="4" id="KW-1003">Cell membrane</keyword>
<evidence type="ECO:0000256" key="9">
    <source>
        <dbReference type="PIRNR" id="PIRNR004862"/>
    </source>
</evidence>
<keyword evidence="13" id="KW-0282">Flagellum</keyword>
<dbReference type="Pfam" id="PF01514">
    <property type="entry name" value="YscJ_FliF"/>
    <property type="match status" value="1"/>
</dbReference>
<dbReference type="RefSeq" id="WP_247341674.1">
    <property type="nucleotide sequence ID" value="NZ_CP095550.1"/>
</dbReference>
<evidence type="ECO:0000256" key="4">
    <source>
        <dbReference type="ARBA" id="ARBA00022475"/>
    </source>
</evidence>
<dbReference type="PRINTS" id="PR01009">
    <property type="entry name" value="FLGMRINGFLIF"/>
</dbReference>
<dbReference type="Gene3D" id="3.30.300.30">
    <property type="match status" value="1"/>
</dbReference>
<evidence type="ECO:0000256" key="8">
    <source>
        <dbReference type="ARBA" id="ARBA00023143"/>
    </source>
</evidence>
<sequence length="535" mass="59141">MNEKLMNTKDKLSGLWQGRSKGQKTLLITGTILFLVIAGLLTYFVSKPNLVPLYSNLSPAETGQIKETLDAKGVQSEISNNGSTIMVPKEMVDTLMVELAAEGVPNTGTIDYSYFGQDSGFGMTDKEFDVIKLKATQTELSNLMKGIDGVNDANVMINLPAESVFVGEQTEGSSASVVLNLKPGAQLDQEKVNALFHLVSKSVPNLSTDNIVIMDQNFNYYDLNNGQNSSPGTSYASQQEIKAQIEQDIQRDVQKLLGTMMGQDKVVVAVTTDIDFTQENREENLVSPVVEGSDEGIAVSVERITEAYTGDGAAAGGVNGVGENDVPAYEATAEGTGNGDYERIEERVNNEVNRINKQIVESPYKIRDLGIQVMVEPPDPENLDSFTPEREEDIQQILSTIVRTSINKEENEEPLTQEQLQEKVVVSVQPFDGKQQLAEAEATPVIPIWMYIVGGVLLLAIIILIILLVRKKKQENEELEEEEDDLQDGPTFDIQDINNNEIETETTVRKKQLEKMAKEKPEDFAKLLRTWILEE</sequence>
<protein>
    <recommendedName>
        <fullName evidence="9">Flagellar M-ring protein</fullName>
    </recommendedName>
</protein>
<gene>
    <name evidence="13" type="primary">fliF</name>
    <name evidence="13" type="ORF">ACFSKK_03905</name>
</gene>
<dbReference type="EMBL" id="JBHUIK010000001">
    <property type="protein sequence ID" value="MFD2212855.1"/>
    <property type="molecule type" value="Genomic_DNA"/>
</dbReference>
<evidence type="ECO:0000313" key="13">
    <source>
        <dbReference type="EMBL" id="MFD2212855.1"/>
    </source>
</evidence>
<keyword evidence="5 10" id="KW-0812">Transmembrane</keyword>
<dbReference type="InterPro" id="IPR043427">
    <property type="entry name" value="YscJ/FliF"/>
</dbReference>
<keyword evidence="13" id="KW-0969">Cilium</keyword>
<comment type="caution">
    <text evidence="13">The sequence shown here is derived from an EMBL/GenBank/DDBJ whole genome shotgun (WGS) entry which is preliminary data.</text>
</comment>
<name>A0ABW5BTU6_9BACI</name>
<feature type="transmembrane region" description="Helical" evidence="10">
    <location>
        <begin position="448"/>
        <end position="469"/>
    </location>
</feature>
<dbReference type="PANTHER" id="PTHR30046:SF0">
    <property type="entry name" value="FLAGELLAR M-RING PROTEIN"/>
    <property type="match status" value="1"/>
</dbReference>
<comment type="function">
    <text evidence="9">The M ring may be actively involved in energy transduction.</text>
</comment>
<dbReference type="InterPro" id="IPR000067">
    <property type="entry name" value="FlgMring_FliF"/>
</dbReference>
<dbReference type="Pfam" id="PF08345">
    <property type="entry name" value="YscJ_FliF_C"/>
    <property type="match status" value="1"/>
</dbReference>
<dbReference type="InterPro" id="IPR013556">
    <property type="entry name" value="Flag_M-ring_C"/>
</dbReference>
<comment type="similarity">
    <text evidence="3 9">Belongs to the FliF family.</text>
</comment>
<proteinExistence type="inferred from homology"/>
<keyword evidence="14" id="KW-1185">Reference proteome</keyword>
<organism evidence="13 14">
    <name type="scientific">Metabacillus endolithicus</name>
    <dbReference type="NCBI Taxonomy" id="1535204"/>
    <lineage>
        <taxon>Bacteria</taxon>
        <taxon>Bacillati</taxon>
        <taxon>Bacillota</taxon>
        <taxon>Bacilli</taxon>
        <taxon>Bacillales</taxon>
        <taxon>Bacillaceae</taxon>
        <taxon>Metabacillus</taxon>
    </lineage>
</organism>
<dbReference type="PANTHER" id="PTHR30046">
    <property type="entry name" value="FLAGELLAR M-RING PROTEIN"/>
    <property type="match status" value="1"/>
</dbReference>
<evidence type="ECO:0000256" key="6">
    <source>
        <dbReference type="ARBA" id="ARBA00022989"/>
    </source>
</evidence>
<evidence type="ECO:0000256" key="3">
    <source>
        <dbReference type="ARBA" id="ARBA00007971"/>
    </source>
</evidence>
<dbReference type="Proteomes" id="UP001597318">
    <property type="component" value="Unassembled WGS sequence"/>
</dbReference>
<dbReference type="InterPro" id="IPR045851">
    <property type="entry name" value="AMP-bd_C_sf"/>
</dbReference>
<reference evidence="14" key="1">
    <citation type="journal article" date="2019" name="Int. J. Syst. Evol. Microbiol.">
        <title>The Global Catalogue of Microorganisms (GCM) 10K type strain sequencing project: providing services to taxonomists for standard genome sequencing and annotation.</title>
        <authorList>
            <consortium name="The Broad Institute Genomics Platform"/>
            <consortium name="The Broad Institute Genome Sequencing Center for Infectious Disease"/>
            <person name="Wu L."/>
            <person name="Ma J."/>
        </authorList>
    </citation>
    <scope>NUCLEOTIDE SEQUENCE [LARGE SCALE GENOMIC DNA]</scope>
    <source>
        <strain evidence="14">CGMCC 1.15474</strain>
    </source>
</reference>
<keyword evidence="8 9" id="KW-0975">Bacterial flagellum</keyword>
<evidence type="ECO:0000256" key="1">
    <source>
        <dbReference type="ARBA" id="ARBA00004117"/>
    </source>
</evidence>